<comment type="caution">
    <text evidence="1">The sequence shown here is derived from an EMBL/GenBank/DDBJ whole genome shotgun (WGS) entry which is preliminary data.</text>
</comment>
<gene>
    <name evidence="1" type="ORF">BJY01DRAFT_67328</name>
</gene>
<keyword evidence="2" id="KW-1185">Reference proteome</keyword>
<protein>
    <submittedName>
        <fullName evidence="1">Uncharacterized protein</fullName>
    </submittedName>
</protein>
<proteinExistence type="predicted"/>
<sequence length="151" mass="15919">MEVSLVSSLCSHRTNPGLPATGAGDSLPPAGFLHLQLSCCLVVTSLRILCSQVLLRDALSLTGFPRPATPGLGRLLSRPPVHVLSASTIHQPRQPLALSSNPSAPFPPSSAGSRWITACIFNHVTCVCQRSANVRASVGPDDSLSRSLDFR</sequence>
<evidence type="ECO:0000313" key="1">
    <source>
        <dbReference type="EMBL" id="KAL2835759.1"/>
    </source>
</evidence>
<dbReference type="EMBL" id="JBFXLU010000194">
    <property type="protein sequence ID" value="KAL2835759.1"/>
    <property type="molecule type" value="Genomic_DNA"/>
</dbReference>
<evidence type="ECO:0000313" key="2">
    <source>
        <dbReference type="Proteomes" id="UP001610446"/>
    </source>
</evidence>
<name>A0ABR4J6X8_9EURO</name>
<reference evidence="1 2" key="1">
    <citation type="submission" date="2024-07" db="EMBL/GenBank/DDBJ databases">
        <title>Section-level genome sequencing and comparative genomics of Aspergillus sections Usti and Cavernicolus.</title>
        <authorList>
            <consortium name="Lawrence Berkeley National Laboratory"/>
            <person name="Nybo J.L."/>
            <person name="Vesth T.C."/>
            <person name="Theobald S."/>
            <person name="Frisvad J.C."/>
            <person name="Larsen T.O."/>
            <person name="Kjaerboelling I."/>
            <person name="Rothschild-Mancinelli K."/>
            <person name="Lyhne E.K."/>
            <person name="Kogle M.E."/>
            <person name="Barry K."/>
            <person name="Clum A."/>
            <person name="Na H."/>
            <person name="Ledsgaard L."/>
            <person name="Lin J."/>
            <person name="Lipzen A."/>
            <person name="Kuo A."/>
            <person name="Riley R."/>
            <person name="Mondo S."/>
            <person name="Labutti K."/>
            <person name="Haridas S."/>
            <person name="Pangalinan J."/>
            <person name="Salamov A.A."/>
            <person name="Simmons B.A."/>
            <person name="Magnuson J.K."/>
            <person name="Chen J."/>
            <person name="Drula E."/>
            <person name="Henrissat B."/>
            <person name="Wiebenga A."/>
            <person name="Lubbers R.J."/>
            <person name="Gomes A.C."/>
            <person name="Makela M.R."/>
            <person name="Stajich J."/>
            <person name="Grigoriev I.V."/>
            <person name="Mortensen U.H."/>
            <person name="De Vries R.P."/>
            <person name="Baker S.E."/>
            <person name="Andersen M.R."/>
        </authorList>
    </citation>
    <scope>NUCLEOTIDE SEQUENCE [LARGE SCALE GENOMIC DNA]</scope>
    <source>
        <strain evidence="1 2">CBS 123904</strain>
    </source>
</reference>
<accession>A0ABR4J6X8</accession>
<dbReference type="Proteomes" id="UP001610446">
    <property type="component" value="Unassembled WGS sequence"/>
</dbReference>
<organism evidence="1 2">
    <name type="scientific">Aspergillus pseudoustus</name>
    <dbReference type="NCBI Taxonomy" id="1810923"/>
    <lineage>
        <taxon>Eukaryota</taxon>
        <taxon>Fungi</taxon>
        <taxon>Dikarya</taxon>
        <taxon>Ascomycota</taxon>
        <taxon>Pezizomycotina</taxon>
        <taxon>Eurotiomycetes</taxon>
        <taxon>Eurotiomycetidae</taxon>
        <taxon>Eurotiales</taxon>
        <taxon>Aspergillaceae</taxon>
        <taxon>Aspergillus</taxon>
        <taxon>Aspergillus subgen. Nidulantes</taxon>
    </lineage>
</organism>